<proteinExistence type="predicted"/>
<reference evidence="2 3" key="1">
    <citation type="submission" date="2016-10" db="EMBL/GenBank/DDBJ databases">
        <authorList>
            <person name="de Groot N.N."/>
        </authorList>
    </citation>
    <scope>NUCLEOTIDE SEQUENCE [LARGE SCALE GENOMIC DNA]</scope>
    <source>
        <strain evidence="2 3">MP1X4</strain>
    </source>
</reference>
<dbReference type="STRING" id="652787.SAMN05216490_0867"/>
<evidence type="ECO:0000313" key="2">
    <source>
        <dbReference type="EMBL" id="SDS27943.1"/>
    </source>
</evidence>
<dbReference type="Pfam" id="PF14344">
    <property type="entry name" value="DUF4397"/>
    <property type="match status" value="1"/>
</dbReference>
<organism evidence="2 3">
    <name type="scientific">Mucilaginibacter mallensis</name>
    <dbReference type="NCBI Taxonomy" id="652787"/>
    <lineage>
        <taxon>Bacteria</taxon>
        <taxon>Pseudomonadati</taxon>
        <taxon>Bacteroidota</taxon>
        <taxon>Sphingobacteriia</taxon>
        <taxon>Sphingobacteriales</taxon>
        <taxon>Sphingobacteriaceae</taxon>
        <taxon>Mucilaginibacter</taxon>
    </lineage>
</organism>
<accession>A0A1H1QX36</accession>
<dbReference type="RefSeq" id="WP_091369688.1">
    <property type="nucleotide sequence ID" value="NZ_LT629740.1"/>
</dbReference>
<dbReference type="EMBL" id="LT629740">
    <property type="protein sequence ID" value="SDS27943.1"/>
    <property type="molecule type" value="Genomic_DNA"/>
</dbReference>
<dbReference type="InterPro" id="IPR025510">
    <property type="entry name" value="DUF4397"/>
</dbReference>
<dbReference type="OrthoDB" id="794386at2"/>
<gene>
    <name evidence="2" type="ORF">SAMN05216490_0867</name>
</gene>
<feature type="domain" description="DUF4397" evidence="1">
    <location>
        <begin position="43"/>
        <end position="154"/>
    </location>
</feature>
<dbReference type="AlphaFoldDB" id="A0A1H1QX36"/>
<protein>
    <recommendedName>
        <fullName evidence="1">DUF4397 domain-containing protein</fullName>
    </recommendedName>
</protein>
<dbReference type="PROSITE" id="PS51257">
    <property type="entry name" value="PROKAR_LIPOPROTEIN"/>
    <property type="match status" value="1"/>
</dbReference>
<keyword evidence="3" id="KW-1185">Reference proteome</keyword>
<name>A0A1H1QX36_MUCMA</name>
<evidence type="ECO:0000313" key="3">
    <source>
        <dbReference type="Proteomes" id="UP000199679"/>
    </source>
</evidence>
<evidence type="ECO:0000259" key="1">
    <source>
        <dbReference type="Pfam" id="PF14344"/>
    </source>
</evidence>
<sequence length="248" mass="26834">MISKSNKGITFILALFITVVLIMPFVSSCGKGGAASSVGLNTQMQVFNLGPDIQSVYLYVNYLKQGSSSYAYPNASGYFYLSTLDTPMQVRSAAITTATINFINLDTVLKAGHKYSLFITGLYANKSVTSILTQDDAIATPAEGYGKIRFVNASLPINNQLNITVNGTLDTPFIGVKYKAVTHYIQIPAGNYNFQLSQTSTPTVYLPNTNVQSITIQDSRLYTIYTYGIIGRATTDTSAFGAAVVTNR</sequence>
<dbReference type="Proteomes" id="UP000199679">
    <property type="component" value="Chromosome I"/>
</dbReference>